<evidence type="ECO:0000256" key="7">
    <source>
        <dbReference type="ARBA" id="ARBA00022989"/>
    </source>
</evidence>
<evidence type="ECO:0000256" key="13">
    <source>
        <dbReference type="ARBA" id="ARBA00048460"/>
    </source>
</evidence>
<evidence type="ECO:0000256" key="12">
    <source>
        <dbReference type="ARBA" id="ARBA00046649"/>
    </source>
</evidence>
<evidence type="ECO:0000256" key="14">
    <source>
        <dbReference type="RuleBase" id="RU365018"/>
    </source>
</evidence>
<dbReference type="AlphaFoldDB" id="A0A2J8QN69"/>
<keyword evidence="8" id="KW-0333">Golgi apparatus</keyword>
<keyword evidence="11" id="KW-0325">Glycoprotein</keyword>
<reference evidence="15 16" key="1">
    <citation type="submission" date="2017-12" db="EMBL/GenBank/DDBJ databases">
        <title>High-resolution comparative analysis of great ape genomes.</title>
        <authorList>
            <person name="Pollen A."/>
            <person name="Hastie A."/>
            <person name="Hormozdiari F."/>
            <person name="Dougherty M."/>
            <person name="Liu R."/>
            <person name="Chaisson M."/>
            <person name="Hoppe E."/>
            <person name="Hill C."/>
            <person name="Pang A."/>
            <person name="Hillier L."/>
            <person name="Baker C."/>
            <person name="Armstrong J."/>
            <person name="Shendure J."/>
            <person name="Paten B."/>
            <person name="Wilson R."/>
            <person name="Chao H."/>
            <person name="Schneider V."/>
            <person name="Ventura M."/>
            <person name="Kronenberg Z."/>
            <person name="Murali S."/>
            <person name="Gordon D."/>
            <person name="Cantsilieris S."/>
            <person name="Munson K."/>
            <person name="Nelson B."/>
            <person name="Raja A."/>
            <person name="Underwood J."/>
            <person name="Diekhans M."/>
            <person name="Fiddes I."/>
            <person name="Haussler D."/>
            <person name="Eichler E."/>
        </authorList>
    </citation>
    <scope>NUCLEOTIDE SEQUENCE [LARGE SCALE GENOMIC DNA]</scope>
    <source>
        <strain evidence="15">Yerkes chimp pedigree #C0471</strain>
    </source>
</reference>
<evidence type="ECO:0000256" key="6">
    <source>
        <dbReference type="ARBA" id="ARBA00022968"/>
    </source>
</evidence>
<organism evidence="15 16">
    <name type="scientific">Pan troglodytes</name>
    <name type="common">Chimpanzee</name>
    <dbReference type="NCBI Taxonomy" id="9598"/>
    <lineage>
        <taxon>Eukaryota</taxon>
        <taxon>Metazoa</taxon>
        <taxon>Chordata</taxon>
        <taxon>Craniata</taxon>
        <taxon>Vertebrata</taxon>
        <taxon>Euteleostomi</taxon>
        <taxon>Mammalia</taxon>
        <taxon>Eutheria</taxon>
        <taxon>Euarchontoglires</taxon>
        <taxon>Primates</taxon>
        <taxon>Haplorrhini</taxon>
        <taxon>Catarrhini</taxon>
        <taxon>Hominidae</taxon>
        <taxon>Pan</taxon>
    </lineage>
</organism>
<evidence type="ECO:0000313" key="16">
    <source>
        <dbReference type="Proteomes" id="UP000236370"/>
    </source>
</evidence>
<keyword evidence="10" id="KW-1015">Disulfide bond</keyword>
<comment type="caution">
    <text evidence="15">The sequence shown here is derived from an EMBL/GenBank/DDBJ whole genome shotgun (WGS) entry which is preliminary data.</text>
</comment>
<evidence type="ECO:0000313" key="15">
    <source>
        <dbReference type="EMBL" id="PNI97691.1"/>
    </source>
</evidence>
<evidence type="ECO:0000256" key="5">
    <source>
        <dbReference type="ARBA" id="ARBA00022692"/>
    </source>
</evidence>
<protein>
    <recommendedName>
        <fullName evidence="14">Protein-tyrosine sulfotransferase</fullName>
        <ecNumber evidence="14">2.8.2.20</ecNumber>
    </recommendedName>
</protein>
<accession>A0A2J8QN69</accession>
<evidence type="ECO:0000256" key="3">
    <source>
        <dbReference type="ARBA" id="ARBA00009988"/>
    </source>
</evidence>
<comment type="function">
    <text evidence="1 14">Catalyzes the O-sulfation of tyrosine residues within acidic motifs of polypeptides, using 3'-phosphoadenylyl sulfate (PAPS) as cosubstrate.</text>
</comment>
<evidence type="ECO:0000256" key="8">
    <source>
        <dbReference type="ARBA" id="ARBA00023034"/>
    </source>
</evidence>
<comment type="subunit">
    <text evidence="12">Homodimer. Can also form heterodimers with TPST1.</text>
</comment>
<gene>
    <name evidence="15" type="ORF">CK820_G0024396</name>
</gene>
<keyword evidence="7" id="KW-1133">Transmembrane helix</keyword>
<evidence type="ECO:0000256" key="4">
    <source>
        <dbReference type="ARBA" id="ARBA00022679"/>
    </source>
</evidence>
<keyword evidence="6" id="KW-0735">Signal-anchor</keyword>
<name>A0A2J8QN69_PANTR</name>
<comment type="similarity">
    <text evidence="3 14">Belongs to the protein sulfotransferase family.</text>
</comment>
<evidence type="ECO:0000256" key="2">
    <source>
        <dbReference type="ARBA" id="ARBA00004323"/>
    </source>
</evidence>
<dbReference type="GO" id="GO:0008476">
    <property type="term" value="F:protein-tyrosine sulfotransferase activity"/>
    <property type="evidence" value="ECO:0007669"/>
    <property type="project" value="UniProtKB-EC"/>
</dbReference>
<dbReference type="PANTHER" id="PTHR12788">
    <property type="entry name" value="PROTEIN-TYROSINE SULFOTRANSFERASE 2"/>
    <property type="match status" value="1"/>
</dbReference>
<evidence type="ECO:0000256" key="10">
    <source>
        <dbReference type="ARBA" id="ARBA00023157"/>
    </source>
</evidence>
<keyword evidence="4 14" id="KW-0808">Transferase</keyword>
<comment type="catalytic activity">
    <reaction evidence="13 14">
        <text>L-tyrosyl-[protein] + 3'-phosphoadenylyl sulfate = O-sulfo-L-tyrosine-[protein] + adenosine 3',5'-bisphosphate + H(+)</text>
        <dbReference type="Rhea" id="RHEA:16801"/>
        <dbReference type="Rhea" id="RHEA-COMP:10136"/>
        <dbReference type="Rhea" id="RHEA-COMP:11688"/>
        <dbReference type="ChEBI" id="CHEBI:15378"/>
        <dbReference type="ChEBI" id="CHEBI:46858"/>
        <dbReference type="ChEBI" id="CHEBI:58339"/>
        <dbReference type="ChEBI" id="CHEBI:58343"/>
        <dbReference type="ChEBI" id="CHEBI:65286"/>
        <dbReference type="EC" id="2.8.2.20"/>
    </reaction>
</comment>
<dbReference type="InterPro" id="IPR026634">
    <property type="entry name" value="TPST-like"/>
</dbReference>
<keyword evidence="9" id="KW-0472">Membrane</keyword>
<dbReference type="EC" id="2.8.2.20" evidence="14"/>
<keyword evidence="5" id="KW-0812">Transmembrane</keyword>
<dbReference type="Gene3D" id="3.40.50.300">
    <property type="entry name" value="P-loop containing nucleotide triphosphate hydrolases"/>
    <property type="match status" value="1"/>
</dbReference>
<sequence length="168" mass="18383">DFLGIAWSDAVLHHEDLIGKPGGVSLSKIERSTDQVIKPVNLEALSKWTGHIPGDVVRDMAQIAPMLAQLGYDPYANPPNYGNPDPFVINNTQRVSVHLYLWKCTLGDLGLLQMWKLQPPEEMFSLSIPGHLICSCLMDTVNYMIACISILLGLQGSSKPTGSLSLVL</sequence>
<comment type="subcellular location">
    <subcellularLocation>
        <location evidence="2">Golgi apparatus membrane</location>
        <topology evidence="2">Single-pass type II membrane protein</topology>
    </subcellularLocation>
</comment>
<evidence type="ECO:0000256" key="1">
    <source>
        <dbReference type="ARBA" id="ARBA00003886"/>
    </source>
</evidence>
<evidence type="ECO:0000256" key="11">
    <source>
        <dbReference type="ARBA" id="ARBA00023180"/>
    </source>
</evidence>
<dbReference type="GO" id="GO:0000139">
    <property type="term" value="C:Golgi membrane"/>
    <property type="evidence" value="ECO:0007669"/>
    <property type="project" value="UniProtKB-SubCell"/>
</dbReference>
<dbReference type="InterPro" id="IPR027417">
    <property type="entry name" value="P-loop_NTPase"/>
</dbReference>
<evidence type="ECO:0000256" key="9">
    <source>
        <dbReference type="ARBA" id="ARBA00023136"/>
    </source>
</evidence>
<proteinExistence type="inferred from homology"/>
<dbReference type="PANTHER" id="PTHR12788:SF6">
    <property type="entry name" value="PROTEIN-TYROSINE SULFOTRANSFERASE 2"/>
    <property type="match status" value="1"/>
</dbReference>
<feature type="non-terminal residue" evidence="15">
    <location>
        <position position="1"/>
    </location>
</feature>
<dbReference type="Proteomes" id="UP000236370">
    <property type="component" value="Unassembled WGS sequence"/>
</dbReference>
<dbReference type="EMBL" id="NBAG03000026">
    <property type="protein sequence ID" value="PNI97691.1"/>
    <property type="molecule type" value="Genomic_DNA"/>
</dbReference>